<dbReference type="RefSeq" id="WP_186962001.1">
    <property type="nucleotide sequence ID" value="NZ_JACOOI010000065.1"/>
</dbReference>
<protein>
    <recommendedName>
        <fullName evidence="4">AtpZ/AtpI family protein</fullName>
    </recommendedName>
</protein>
<comment type="caution">
    <text evidence="2">The sequence shown here is derived from an EMBL/GenBank/DDBJ whole genome shotgun (WGS) entry which is preliminary data.</text>
</comment>
<accession>A0ABR7EBR4</accession>
<feature type="transmembrane region" description="Helical" evidence="1">
    <location>
        <begin position="28"/>
        <end position="49"/>
    </location>
</feature>
<reference evidence="2 3" key="1">
    <citation type="submission" date="2020-08" db="EMBL/GenBank/DDBJ databases">
        <title>Genome public.</title>
        <authorList>
            <person name="Liu C."/>
            <person name="Sun Q."/>
        </authorList>
    </citation>
    <scope>NUCLEOTIDE SEQUENCE [LARGE SCALE GENOMIC DNA]</scope>
    <source>
        <strain evidence="2 3">BX2</strain>
    </source>
</reference>
<keyword evidence="1" id="KW-0812">Transmembrane</keyword>
<feature type="transmembrane region" description="Helical" evidence="1">
    <location>
        <begin position="55"/>
        <end position="75"/>
    </location>
</feature>
<gene>
    <name evidence="2" type="ORF">H8S77_27265</name>
</gene>
<dbReference type="EMBL" id="JACOOI010000065">
    <property type="protein sequence ID" value="MBC5646564.1"/>
    <property type="molecule type" value="Genomic_DNA"/>
</dbReference>
<sequence>MSKWSFQQELKREEKELSKTRKGNLSKFVYDLAKVTFTGVVIGGVIQLYENPHDFGVWVMVGNGLFSTFLIAFYANKILK</sequence>
<organism evidence="2 3">
    <name type="scientific">Parabacteroides segnis</name>
    <dbReference type="NCBI Taxonomy" id="2763058"/>
    <lineage>
        <taxon>Bacteria</taxon>
        <taxon>Pseudomonadati</taxon>
        <taxon>Bacteroidota</taxon>
        <taxon>Bacteroidia</taxon>
        <taxon>Bacteroidales</taxon>
        <taxon>Tannerellaceae</taxon>
        <taxon>Parabacteroides</taxon>
    </lineage>
</organism>
<evidence type="ECO:0000313" key="3">
    <source>
        <dbReference type="Proteomes" id="UP000644010"/>
    </source>
</evidence>
<evidence type="ECO:0000256" key="1">
    <source>
        <dbReference type="SAM" id="Phobius"/>
    </source>
</evidence>
<evidence type="ECO:0008006" key="4">
    <source>
        <dbReference type="Google" id="ProtNLM"/>
    </source>
</evidence>
<proteinExistence type="predicted"/>
<evidence type="ECO:0000313" key="2">
    <source>
        <dbReference type="EMBL" id="MBC5646564.1"/>
    </source>
</evidence>
<keyword evidence="1" id="KW-0472">Membrane</keyword>
<keyword evidence="3" id="KW-1185">Reference proteome</keyword>
<name>A0ABR7EBR4_9BACT</name>
<keyword evidence="1" id="KW-1133">Transmembrane helix</keyword>
<dbReference type="Proteomes" id="UP000644010">
    <property type="component" value="Unassembled WGS sequence"/>
</dbReference>